<keyword evidence="3" id="KW-0489">Methyltransferase</keyword>
<proteinExistence type="inferred from homology"/>
<name>A0A8S5S5W9_9CAUD</name>
<evidence type="ECO:0000256" key="4">
    <source>
        <dbReference type="ARBA" id="ARBA00022679"/>
    </source>
</evidence>
<evidence type="ECO:0000256" key="1">
    <source>
        <dbReference type="ARBA" id="ARBA00009972"/>
    </source>
</evidence>
<dbReference type="InterPro" id="IPR000398">
    <property type="entry name" value="Thymidylate_synthase"/>
</dbReference>
<organism evidence="6">
    <name type="scientific">Podoviridae sp. ctsUe5</name>
    <dbReference type="NCBI Taxonomy" id="2827750"/>
    <lineage>
        <taxon>Viruses</taxon>
        <taxon>Duplodnaviria</taxon>
        <taxon>Heunggongvirae</taxon>
        <taxon>Uroviricota</taxon>
        <taxon>Caudoviricetes</taxon>
    </lineage>
</organism>
<evidence type="ECO:0000259" key="5">
    <source>
        <dbReference type="Pfam" id="PF00303"/>
    </source>
</evidence>
<keyword evidence="4" id="KW-0808">Transferase</keyword>
<dbReference type="GO" id="GO:0004799">
    <property type="term" value="F:thymidylate synthase activity"/>
    <property type="evidence" value="ECO:0007669"/>
    <property type="project" value="UniProtKB-EC"/>
</dbReference>
<feature type="domain" description="Thymidylate synthase/dCMP hydroxymethylase" evidence="5">
    <location>
        <begin position="32"/>
        <end position="216"/>
    </location>
</feature>
<dbReference type="Gene3D" id="3.30.572.10">
    <property type="entry name" value="Thymidylate synthase/dCMP hydroxymethylase domain"/>
    <property type="match status" value="1"/>
</dbReference>
<dbReference type="InterPro" id="IPR023451">
    <property type="entry name" value="Thymidate_synth/dCMP_Mease_dom"/>
</dbReference>
<accession>A0A8S5S5W9</accession>
<evidence type="ECO:0000313" key="6">
    <source>
        <dbReference type="EMBL" id="DAF46337.1"/>
    </source>
</evidence>
<dbReference type="PRINTS" id="PR00108">
    <property type="entry name" value="THYMDSNTHASE"/>
</dbReference>
<evidence type="ECO:0000256" key="3">
    <source>
        <dbReference type="ARBA" id="ARBA00022603"/>
    </source>
</evidence>
<reference evidence="6" key="1">
    <citation type="journal article" date="2021" name="Proc. Natl. Acad. Sci. U.S.A.">
        <title>A Catalog of Tens of Thousands of Viruses from Human Metagenomes Reveals Hidden Associations with Chronic Diseases.</title>
        <authorList>
            <person name="Tisza M.J."/>
            <person name="Buck C.B."/>
        </authorList>
    </citation>
    <scope>NUCLEOTIDE SEQUENCE</scope>
    <source>
        <strain evidence="6">CtsUe5</strain>
    </source>
</reference>
<dbReference type="SUPFAM" id="SSF55831">
    <property type="entry name" value="Thymidylate synthase/dCMP hydroxymethylase"/>
    <property type="match status" value="1"/>
</dbReference>
<dbReference type="EMBL" id="BK032536">
    <property type="protein sequence ID" value="DAF46337.1"/>
    <property type="molecule type" value="Genomic_DNA"/>
</dbReference>
<sequence length="218" mass="25377">MLICADSADELFEKVVTELFNHKVEDTRMAYELVNANLQLNNPTKNTMCNCARKMPLRYAIGELLWYNSCSPTWKAIYPYSKFWKDISDDGEHVNSNYGFCIHNKYTFDQWKMVKELLQNNPNSRQAVIHIKEARDLITHPTKDLNCTIALQFILRNNKLDLIATMRSNDIWLGLPYDLFNFTCMQIQMAMELGVEIGTYYHNAASLHLYKGDVDKCL</sequence>
<evidence type="ECO:0000256" key="2">
    <source>
        <dbReference type="ARBA" id="ARBA00011947"/>
    </source>
</evidence>
<dbReference type="InterPro" id="IPR036926">
    <property type="entry name" value="Thymidate_synth/dCMP_Mease_sf"/>
</dbReference>
<dbReference type="GO" id="GO:0032259">
    <property type="term" value="P:methylation"/>
    <property type="evidence" value="ECO:0007669"/>
    <property type="project" value="UniProtKB-KW"/>
</dbReference>
<protein>
    <recommendedName>
        <fullName evidence="2">thymidylate synthase</fullName>
        <ecNumber evidence="2">2.1.1.45</ecNumber>
    </recommendedName>
</protein>
<dbReference type="EC" id="2.1.1.45" evidence="2"/>
<dbReference type="GO" id="GO:0006231">
    <property type="term" value="P:dTMP biosynthetic process"/>
    <property type="evidence" value="ECO:0007669"/>
    <property type="project" value="InterPro"/>
</dbReference>
<dbReference type="PANTHER" id="PTHR11548:SF9">
    <property type="entry name" value="THYMIDYLATE SYNTHASE"/>
    <property type="match status" value="1"/>
</dbReference>
<dbReference type="PANTHER" id="PTHR11548">
    <property type="entry name" value="THYMIDYLATE SYNTHASE 1"/>
    <property type="match status" value="1"/>
</dbReference>
<comment type="similarity">
    <text evidence="1">Belongs to the thymidylate synthase family.</text>
</comment>
<dbReference type="Pfam" id="PF00303">
    <property type="entry name" value="Thymidylat_synt"/>
    <property type="match status" value="1"/>
</dbReference>
<dbReference type="InterPro" id="IPR045097">
    <property type="entry name" value="Thymidate_synth/dCMP_Mease"/>
</dbReference>